<protein>
    <submittedName>
        <fullName evidence="2">Uncharacterized protein</fullName>
    </submittedName>
</protein>
<dbReference type="Proteomes" id="UP001362999">
    <property type="component" value="Unassembled WGS sequence"/>
</dbReference>
<keyword evidence="3" id="KW-1185">Reference proteome</keyword>
<dbReference type="EMBL" id="JAWWNJ010000034">
    <property type="protein sequence ID" value="KAK7024983.1"/>
    <property type="molecule type" value="Genomic_DNA"/>
</dbReference>
<sequence>MSIELEYSILAYKPHRIEHRNALRPSVARIQPSTGATTRPPALGASLRHSLTYRHFTVTSAVASFQTLNSMTYDPKELSAQQPTRQQKTRPEWCVRHMIYVLSPSDSGLIPFTASYTPIRSPSRSYQPPATAVTPASTVIDIDLDKPPPPIASSDQHQARSTQRLTTEYPRRPLPPNPAHASFPPC</sequence>
<reference evidence="2 3" key="1">
    <citation type="journal article" date="2024" name="J Genomics">
        <title>Draft genome sequencing and assembly of Favolaschia claudopus CIRM-BRFM 2984 isolated from oak limbs.</title>
        <authorList>
            <person name="Navarro D."/>
            <person name="Drula E."/>
            <person name="Chaduli D."/>
            <person name="Cazenave R."/>
            <person name="Ahrendt S."/>
            <person name="Wang J."/>
            <person name="Lipzen A."/>
            <person name="Daum C."/>
            <person name="Barry K."/>
            <person name="Grigoriev I.V."/>
            <person name="Favel A."/>
            <person name="Rosso M.N."/>
            <person name="Martin F."/>
        </authorList>
    </citation>
    <scope>NUCLEOTIDE SEQUENCE [LARGE SCALE GENOMIC DNA]</scope>
    <source>
        <strain evidence="2 3">CIRM-BRFM 2984</strain>
    </source>
</reference>
<feature type="compositionally biased region" description="Pro residues" evidence="1">
    <location>
        <begin position="172"/>
        <end position="186"/>
    </location>
</feature>
<organism evidence="2 3">
    <name type="scientific">Favolaschia claudopus</name>
    <dbReference type="NCBI Taxonomy" id="2862362"/>
    <lineage>
        <taxon>Eukaryota</taxon>
        <taxon>Fungi</taxon>
        <taxon>Dikarya</taxon>
        <taxon>Basidiomycota</taxon>
        <taxon>Agaricomycotina</taxon>
        <taxon>Agaricomycetes</taxon>
        <taxon>Agaricomycetidae</taxon>
        <taxon>Agaricales</taxon>
        <taxon>Marasmiineae</taxon>
        <taxon>Mycenaceae</taxon>
        <taxon>Favolaschia</taxon>
    </lineage>
</organism>
<evidence type="ECO:0000256" key="1">
    <source>
        <dbReference type="SAM" id="MobiDB-lite"/>
    </source>
</evidence>
<gene>
    <name evidence="2" type="ORF">R3P38DRAFT_3193902</name>
</gene>
<dbReference type="AlphaFoldDB" id="A0AAW0BFN6"/>
<evidence type="ECO:0000313" key="2">
    <source>
        <dbReference type="EMBL" id="KAK7024983.1"/>
    </source>
</evidence>
<feature type="region of interest" description="Disordered" evidence="1">
    <location>
        <begin position="143"/>
        <end position="186"/>
    </location>
</feature>
<proteinExistence type="predicted"/>
<evidence type="ECO:0000313" key="3">
    <source>
        <dbReference type="Proteomes" id="UP001362999"/>
    </source>
</evidence>
<accession>A0AAW0BFN6</accession>
<name>A0AAW0BFN6_9AGAR</name>
<comment type="caution">
    <text evidence="2">The sequence shown here is derived from an EMBL/GenBank/DDBJ whole genome shotgun (WGS) entry which is preliminary data.</text>
</comment>
<feature type="compositionally biased region" description="Polar residues" evidence="1">
    <location>
        <begin position="153"/>
        <end position="166"/>
    </location>
</feature>